<feature type="compositionally biased region" description="Basic residues" evidence="1">
    <location>
        <begin position="62"/>
        <end position="71"/>
    </location>
</feature>
<feature type="region of interest" description="Disordered" evidence="1">
    <location>
        <begin position="28"/>
        <end position="149"/>
    </location>
</feature>
<dbReference type="Proteomes" id="UP001458880">
    <property type="component" value="Unassembled WGS sequence"/>
</dbReference>
<feature type="compositionally biased region" description="Acidic residues" evidence="1">
    <location>
        <begin position="94"/>
        <end position="106"/>
    </location>
</feature>
<accession>A0AAW1LCP9</accession>
<evidence type="ECO:0000313" key="2">
    <source>
        <dbReference type="EMBL" id="KAK9731674.1"/>
    </source>
</evidence>
<gene>
    <name evidence="2" type="ORF">QE152_g13456</name>
</gene>
<comment type="caution">
    <text evidence="2">The sequence shown here is derived from an EMBL/GenBank/DDBJ whole genome shotgun (WGS) entry which is preliminary data.</text>
</comment>
<keyword evidence="3" id="KW-1185">Reference proteome</keyword>
<feature type="compositionally biased region" description="Polar residues" evidence="1">
    <location>
        <begin position="109"/>
        <end position="119"/>
    </location>
</feature>
<sequence>MAERKIQELDEKSLRLFITEILAINSQKFGSYSASTDQPEERTTTSPLNDATNDPKTDFAHPKKMMKKRRTTQPLTLEADTNRFNALSSTVAADDMETNTEIDDEVDHNTATAKNQAQTDKNRAGPSRPDVGEKTAPKVAPIIVKERAK</sequence>
<feature type="compositionally biased region" description="Polar residues" evidence="1">
    <location>
        <begin position="28"/>
        <end position="37"/>
    </location>
</feature>
<evidence type="ECO:0000313" key="3">
    <source>
        <dbReference type="Proteomes" id="UP001458880"/>
    </source>
</evidence>
<feature type="compositionally biased region" description="Polar residues" evidence="1">
    <location>
        <begin position="82"/>
        <end position="91"/>
    </location>
</feature>
<dbReference type="AlphaFoldDB" id="A0AAW1LCP9"/>
<proteinExistence type="predicted"/>
<dbReference type="EMBL" id="JASPKY010000129">
    <property type="protein sequence ID" value="KAK9731674.1"/>
    <property type="molecule type" value="Genomic_DNA"/>
</dbReference>
<evidence type="ECO:0000256" key="1">
    <source>
        <dbReference type="SAM" id="MobiDB-lite"/>
    </source>
</evidence>
<reference evidence="2 3" key="1">
    <citation type="journal article" date="2024" name="BMC Genomics">
        <title>De novo assembly and annotation of Popillia japonica's genome with initial clues to its potential as an invasive pest.</title>
        <authorList>
            <person name="Cucini C."/>
            <person name="Boschi S."/>
            <person name="Funari R."/>
            <person name="Cardaioli E."/>
            <person name="Iannotti N."/>
            <person name="Marturano G."/>
            <person name="Paoli F."/>
            <person name="Bruttini M."/>
            <person name="Carapelli A."/>
            <person name="Frati F."/>
            <person name="Nardi F."/>
        </authorList>
    </citation>
    <scope>NUCLEOTIDE SEQUENCE [LARGE SCALE GENOMIC DNA]</scope>
    <source>
        <strain evidence="2">DMR45628</strain>
    </source>
</reference>
<protein>
    <submittedName>
        <fullName evidence="2">Uncharacterized protein</fullName>
    </submittedName>
</protein>
<organism evidence="2 3">
    <name type="scientific">Popillia japonica</name>
    <name type="common">Japanese beetle</name>
    <dbReference type="NCBI Taxonomy" id="7064"/>
    <lineage>
        <taxon>Eukaryota</taxon>
        <taxon>Metazoa</taxon>
        <taxon>Ecdysozoa</taxon>
        <taxon>Arthropoda</taxon>
        <taxon>Hexapoda</taxon>
        <taxon>Insecta</taxon>
        <taxon>Pterygota</taxon>
        <taxon>Neoptera</taxon>
        <taxon>Endopterygota</taxon>
        <taxon>Coleoptera</taxon>
        <taxon>Polyphaga</taxon>
        <taxon>Scarabaeiformia</taxon>
        <taxon>Scarabaeidae</taxon>
        <taxon>Rutelinae</taxon>
        <taxon>Popillia</taxon>
    </lineage>
</organism>
<name>A0AAW1LCP9_POPJA</name>